<accession>A0A1H8C2P0</accession>
<feature type="signal peptide" evidence="4">
    <location>
        <begin position="1"/>
        <end position="27"/>
    </location>
</feature>
<evidence type="ECO:0000256" key="4">
    <source>
        <dbReference type="SAM" id="SignalP"/>
    </source>
</evidence>
<dbReference type="PROSITE" id="PS51123">
    <property type="entry name" value="OMPA_2"/>
    <property type="match status" value="1"/>
</dbReference>
<dbReference type="InterPro" id="IPR006665">
    <property type="entry name" value="OmpA-like"/>
</dbReference>
<evidence type="ECO:0000313" key="6">
    <source>
        <dbReference type="EMBL" id="SEM89119.1"/>
    </source>
</evidence>
<dbReference type="RefSeq" id="WP_089900334.1">
    <property type="nucleotide sequence ID" value="NZ_FOCI01000006.1"/>
</dbReference>
<organism evidence="6 7">
    <name type="scientific">Loktanella fryxellensis</name>
    <dbReference type="NCBI Taxonomy" id="245187"/>
    <lineage>
        <taxon>Bacteria</taxon>
        <taxon>Pseudomonadati</taxon>
        <taxon>Pseudomonadota</taxon>
        <taxon>Alphaproteobacteria</taxon>
        <taxon>Rhodobacterales</taxon>
        <taxon>Roseobacteraceae</taxon>
        <taxon>Loktanella</taxon>
    </lineage>
</organism>
<keyword evidence="2 3" id="KW-0472">Membrane</keyword>
<evidence type="ECO:0000313" key="7">
    <source>
        <dbReference type="Proteomes" id="UP000199585"/>
    </source>
</evidence>
<dbReference type="InterPro" id="IPR050330">
    <property type="entry name" value="Bact_OuterMem_StrucFunc"/>
</dbReference>
<dbReference type="PRINTS" id="PR01021">
    <property type="entry name" value="OMPADOMAIN"/>
</dbReference>
<proteinExistence type="predicted"/>
<sequence>MNKPSGHLGVCSAVLALCLAGPTLVSAQSCPDVAGFAPLDGVPVYDGACLFGADDPGFALFALPTGPMKAGAPETSIALEGAMQRRLYVAPDGASPTDVYVNYRDALLAQGFEPLFACSGRDCGSNNALLGKLVIYPIARHFSNLGEASTFALYIDGDEHYLAARSGDGQRHIAVYVARNQSGSITGAAAGRAAVHVDLVTTGAVQTRMVDAAAMAKGIADDGHIAIENVYFDFGTADLTLEAAPALAEMVSYLAANPEVSVFIVGHTDGVGDADANLILSQDRAAAVVAALAADGIPPSRITAAGVGPFAPRATNATDAGRTLNRRVELVER</sequence>
<dbReference type="PANTHER" id="PTHR30329:SF20">
    <property type="entry name" value="EXPORTED PROTEIN"/>
    <property type="match status" value="1"/>
</dbReference>
<dbReference type="GO" id="GO:0009279">
    <property type="term" value="C:cell outer membrane"/>
    <property type="evidence" value="ECO:0007669"/>
    <property type="project" value="UniProtKB-SubCell"/>
</dbReference>
<keyword evidence="4" id="KW-0732">Signal</keyword>
<dbReference type="Pfam" id="PF00691">
    <property type="entry name" value="OmpA"/>
    <property type="match status" value="1"/>
</dbReference>
<reference evidence="6 7" key="1">
    <citation type="submission" date="2016-10" db="EMBL/GenBank/DDBJ databases">
        <authorList>
            <person name="de Groot N.N."/>
        </authorList>
    </citation>
    <scope>NUCLEOTIDE SEQUENCE [LARGE SCALE GENOMIC DNA]</scope>
    <source>
        <strain evidence="6 7">DSM 16213</strain>
    </source>
</reference>
<dbReference type="Gene3D" id="3.30.1330.60">
    <property type="entry name" value="OmpA-like domain"/>
    <property type="match status" value="1"/>
</dbReference>
<dbReference type="CDD" id="cd07185">
    <property type="entry name" value="OmpA_C-like"/>
    <property type="match status" value="1"/>
</dbReference>
<dbReference type="EMBL" id="FOCI01000006">
    <property type="protein sequence ID" value="SEM89119.1"/>
    <property type="molecule type" value="Genomic_DNA"/>
</dbReference>
<protein>
    <submittedName>
        <fullName evidence="6">Outer membrane protein OmpA</fullName>
    </submittedName>
</protein>
<evidence type="ECO:0000256" key="2">
    <source>
        <dbReference type="ARBA" id="ARBA00023136"/>
    </source>
</evidence>
<gene>
    <name evidence="6" type="ORF">SAMN04488003_10628</name>
</gene>
<dbReference type="STRING" id="245187.SAMN04488003_10628"/>
<dbReference type="InterPro" id="IPR006664">
    <property type="entry name" value="OMP_bac"/>
</dbReference>
<evidence type="ECO:0000259" key="5">
    <source>
        <dbReference type="PROSITE" id="PS51123"/>
    </source>
</evidence>
<evidence type="ECO:0000256" key="1">
    <source>
        <dbReference type="ARBA" id="ARBA00004442"/>
    </source>
</evidence>
<feature type="domain" description="OmpA-like" evidence="5">
    <location>
        <begin position="219"/>
        <end position="333"/>
    </location>
</feature>
<keyword evidence="7" id="KW-1185">Reference proteome</keyword>
<dbReference type="Proteomes" id="UP000199585">
    <property type="component" value="Unassembled WGS sequence"/>
</dbReference>
<dbReference type="AlphaFoldDB" id="A0A1H8C2P0"/>
<name>A0A1H8C2P0_9RHOB</name>
<comment type="subcellular location">
    <subcellularLocation>
        <location evidence="1">Cell outer membrane</location>
    </subcellularLocation>
</comment>
<dbReference type="PROSITE" id="PS51257">
    <property type="entry name" value="PROKAR_LIPOPROTEIN"/>
    <property type="match status" value="1"/>
</dbReference>
<dbReference type="OrthoDB" id="9792021at2"/>
<dbReference type="SUPFAM" id="SSF103088">
    <property type="entry name" value="OmpA-like"/>
    <property type="match status" value="1"/>
</dbReference>
<dbReference type="PANTHER" id="PTHR30329">
    <property type="entry name" value="STATOR ELEMENT OF FLAGELLAR MOTOR COMPLEX"/>
    <property type="match status" value="1"/>
</dbReference>
<dbReference type="InterPro" id="IPR036737">
    <property type="entry name" value="OmpA-like_sf"/>
</dbReference>
<evidence type="ECO:0000256" key="3">
    <source>
        <dbReference type="PROSITE-ProRule" id="PRU00473"/>
    </source>
</evidence>
<feature type="chain" id="PRO_5011593834" evidence="4">
    <location>
        <begin position="28"/>
        <end position="333"/>
    </location>
</feature>